<keyword evidence="2" id="KW-0472">Membrane</keyword>
<name>A0A8C7X277_9TELE</name>
<sequence>IVFVKRLGLQGRTLCDRVIRACNHQLGVGPPDVEHIGLLVDLVELCLCGYDRCVGAEAQSSPLYMEKILFHIAHNACLMGSVFVFFLLYLSVFDPQVQEEHCVLVRSCFSVLWNELSAAKDEKVLHPQKRLCCQLQALSFLLLDMDATASFSSKAPKYTEEAILEFESSCGSVMQEDALFLLQEMHKLFNSTVNCVQGCRGSEAKQHSPTFILFILSEMMLLAVKMLCKAGHHSLAVSFLSEMEVKVSQCVGYPCTPLVLGKWGVKVHSEVTSGRQNGQPLTECARVLRSLSVDLSDVGGRALLEACGLVLWAVESRSEKGLSGPVLLAFYSFLEEYQEHILKMLDKVCIFCKEKLFPAQVFISSVWRFCLSEVLCFIGRTFCVAVVAVSNMACGLYNRHLYDQAFTIVEILCKDLCQKHAVSLSVDRVSVKDLDRALQWVILWLKALGDNITTHMSEPVSLWVKTKTDAVNNSDEDIRLRTLRDGFGADVPDEQIMLCLLEEELRAYKELPRDTAQERYNTLCDLLDICNEESSHSHRRALYLCEMAQVVCFQDFGEHTDCAAVDFTREALRLLGDEVETPENSDRLKDDKAHAELWLFICSLEKHLQEVIPNNITFSSYCDLKFSYNHLYGCPVRLVLELCQPLERALEMWSGLIQSGAQPSVRNAKQTCSSVAVAAALFRLMGKVRNDSKQNHFYCQFLLMESGFPYKKKQYLRLTDTFLLCFYCFSLFFPFYFGKCQVDHGVPRLCEVLKVVSDVKQSKKWYLLRAQTLQLCSSYLNLDTVFMASLKLLCSLLITLVGKGLYGDNLLLKWQLLSELLGCSRKMVALRSSCGAVSDARLQCLEALKLAIKLQALSQCAELLVIKAELELMHEEREECRTDLDLVKNLLEQCTGLTDVKIKPRKGRPARRPQSPLPNTEDDLKNILSTRWMSKDAVVEDSANSPPFKALPHSWLSSLGHEAGCGCPCCSQPSLGRCTARWAAAQADLVLKQDPTDERVGFKLHLTTLSRCKSVTNQLKKSLSELFPSRLRAKDDFKPLLMQDVMSRVYLSMALARLEMRHNKSCGLWQILEAGLTFIDSLPSPALIPVKAGILGTKAIASLMILAAQNNRNPEELCSSVWTWNSPKPCQEPRKVKVLKPIIHLHFHVFEESSPLQEKVPAVPAAPKRTKKSRFKVEFSDESDSEAKMEKEDKEKSNLPRKRNTRKTGPKPKAAPEPTAETIPPRRQAQKKRSTATSCATSSEDEVQLRLPASTRPGRTRKQSSKNVEEPDVMRTIKEEMNEVLNLSIEQLRTSDAETEASSQVRTIENNFFPHSFPAHLSLEDVRSLLRSAWLATQHFPCPTIYPTLCGLLALTTGQQDPLTTAMLHAQSLGVTSRHRTLRHLFTVQSNINSNILGYLACWRGKKTGFIFQMHIFTF</sequence>
<feature type="compositionally biased region" description="Low complexity" evidence="1">
    <location>
        <begin position="1216"/>
        <end position="1225"/>
    </location>
</feature>
<dbReference type="PANTHER" id="PTHR12792:SF0">
    <property type="entry name" value="SEPARIN"/>
    <property type="match status" value="1"/>
</dbReference>
<evidence type="ECO:0000313" key="4">
    <source>
        <dbReference type="Proteomes" id="UP000694383"/>
    </source>
</evidence>
<feature type="transmembrane region" description="Helical" evidence="2">
    <location>
        <begin position="68"/>
        <end position="90"/>
    </location>
</feature>
<keyword evidence="2" id="KW-0812">Transmembrane</keyword>
<keyword evidence="2" id="KW-1133">Transmembrane helix</keyword>
<dbReference type="PANTHER" id="PTHR12792">
    <property type="entry name" value="EXTRA SPINDLE POLES 1-RELATED"/>
    <property type="match status" value="1"/>
</dbReference>
<dbReference type="Ensembl" id="ENSOSIT00000006840.1">
    <property type="protein sequence ID" value="ENSOSIP00000006385.1"/>
    <property type="gene ID" value="ENSOSIG00000004326.1"/>
</dbReference>
<dbReference type="Proteomes" id="UP000694383">
    <property type="component" value="Unplaced"/>
</dbReference>
<evidence type="ECO:0000256" key="1">
    <source>
        <dbReference type="SAM" id="MobiDB-lite"/>
    </source>
</evidence>
<proteinExistence type="predicted"/>
<organism evidence="3 4">
    <name type="scientific">Oryzias sinensis</name>
    <name type="common">Chinese medaka</name>
    <dbReference type="NCBI Taxonomy" id="183150"/>
    <lineage>
        <taxon>Eukaryota</taxon>
        <taxon>Metazoa</taxon>
        <taxon>Chordata</taxon>
        <taxon>Craniata</taxon>
        <taxon>Vertebrata</taxon>
        <taxon>Euteleostomi</taxon>
        <taxon>Actinopterygii</taxon>
        <taxon>Neopterygii</taxon>
        <taxon>Teleostei</taxon>
        <taxon>Neoteleostei</taxon>
        <taxon>Acanthomorphata</taxon>
        <taxon>Ovalentaria</taxon>
        <taxon>Atherinomorphae</taxon>
        <taxon>Beloniformes</taxon>
        <taxon>Adrianichthyidae</taxon>
        <taxon>Oryziinae</taxon>
        <taxon>Oryzias</taxon>
    </lineage>
</organism>
<reference evidence="3" key="2">
    <citation type="submission" date="2025-09" db="UniProtKB">
        <authorList>
            <consortium name="Ensembl"/>
        </authorList>
    </citation>
    <scope>IDENTIFICATION</scope>
</reference>
<dbReference type="GO" id="GO:0006508">
    <property type="term" value="P:proteolysis"/>
    <property type="evidence" value="ECO:0007669"/>
    <property type="project" value="InterPro"/>
</dbReference>
<dbReference type="GO" id="GO:0005634">
    <property type="term" value="C:nucleus"/>
    <property type="evidence" value="ECO:0007669"/>
    <property type="project" value="InterPro"/>
</dbReference>
<evidence type="ECO:0000256" key="2">
    <source>
        <dbReference type="SAM" id="Phobius"/>
    </source>
</evidence>
<dbReference type="GO" id="GO:0005737">
    <property type="term" value="C:cytoplasm"/>
    <property type="evidence" value="ECO:0007669"/>
    <property type="project" value="TreeGrafter"/>
</dbReference>
<protein>
    <submittedName>
        <fullName evidence="3">Extra spindle pole bodies like 1, separase</fullName>
    </submittedName>
</protein>
<feature type="compositionally biased region" description="Basic residues" evidence="1">
    <location>
        <begin position="1199"/>
        <end position="1210"/>
    </location>
</feature>
<dbReference type="GO" id="GO:0004197">
    <property type="term" value="F:cysteine-type endopeptidase activity"/>
    <property type="evidence" value="ECO:0007669"/>
    <property type="project" value="InterPro"/>
</dbReference>
<feature type="region of interest" description="Disordered" evidence="1">
    <location>
        <begin position="1156"/>
        <end position="1272"/>
    </location>
</feature>
<reference evidence="3" key="1">
    <citation type="submission" date="2025-08" db="UniProtKB">
        <authorList>
            <consortium name="Ensembl"/>
        </authorList>
    </citation>
    <scope>IDENTIFICATION</scope>
</reference>
<dbReference type="GO" id="GO:0005813">
    <property type="term" value="C:centrosome"/>
    <property type="evidence" value="ECO:0007669"/>
    <property type="project" value="TreeGrafter"/>
</dbReference>
<dbReference type="GeneTree" id="ENSGT00390000004990"/>
<dbReference type="InterPro" id="IPR005314">
    <property type="entry name" value="Peptidase_C50"/>
</dbReference>
<feature type="compositionally biased region" description="Basic and acidic residues" evidence="1">
    <location>
        <begin position="1175"/>
        <end position="1198"/>
    </location>
</feature>
<accession>A0A8C7X277</accession>
<evidence type="ECO:0000313" key="3">
    <source>
        <dbReference type="Ensembl" id="ENSOSIP00000006385.1"/>
    </source>
</evidence>
<dbReference type="GO" id="GO:0051307">
    <property type="term" value="P:meiotic chromosome separation"/>
    <property type="evidence" value="ECO:0007669"/>
    <property type="project" value="TreeGrafter"/>
</dbReference>
<keyword evidence="4" id="KW-1185">Reference proteome</keyword>
<dbReference type="GO" id="GO:0072686">
    <property type="term" value="C:mitotic spindle"/>
    <property type="evidence" value="ECO:0007669"/>
    <property type="project" value="TreeGrafter"/>
</dbReference>